<evidence type="ECO:0000313" key="2">
    <source>
        <dbReference type="Proteomes" id="UP000320653"/>
    </source>
</evidence>
<protein>
    <submittedName>
        <fullName evidence="1">Uncharacterized protein</fullName>
    </submittedName>
</protein>
<gene>
    <name evidence="1" type="ORF">FHW37_1122</name>
</gene>
<name>A0A561QAG7_9HYPH</name>
<sequence>MRVEALSAINAIDRATNAKGVPSAVAVKLQSASAIIRRISTALGVLQDKLDNGQWPPADLDLFEQQLVDELDKISKAVSDIFTEADDALLGLADSVKDYFKPIKSRFDALPTLADLARWQTDLEANVGTLATAVKADIDSVETAAADLPAEHCA</sequence>
<proteinExistence type="predicted"/>
<dbReference type="EMBL" id="VIWP01000012">
    <property type="protein sequence ID" value="TWF47364.1"/>
    <property type="molecule type" value="Genomic_DNA"/>
</dbReference>
<comment type="caution">
    <text evidence="1">The sequence shown here is derived from an EMBL/GenBank/DDBJ whole genome shotgun (WGS) entry which is preliminary data.</text>
</comment>
<accession>A0A561QAG7</accession>
<keyword evidence="2" id="KW-1185">Reference proteome</keyword>
<dbReference type="Proteomes" id="UP000320653">
    <property type="component" value="Unassembled WGS sequence"/>
</dbReference>
<evidence type="ECO:0000313" key="1">
    <source>
        <dbReference type="EMBL" id="TWF47364.1"/>
    </source>
</evidence>
<dbReference type="OrthoDB" id="7592292at2"/>
<dbReference type="AlphaFoldDB" id="A0A561QAG7"/>
<organism evidence="1 2">
    <name type="scientific">Neorhizobium alkalisoli</name>
    <dbReference type="NCBI Taxonomy" id="528178"/>
    <lineage>
        <taxon>Bacteria</taxon>
        <taxon>Pseudomonadati</taxon>
        <taxon>Pseudomonadota</taxon>
        <taxon>Alphaproteobacteria</taxon>
        <taxon>Hyphomicrobiales</taxon>
        <taxon>Rhizobiaceae</taxon>
        <taxon>Rhizobium/Agrobacterium group</taxon>
        <taxon>Neorhizobium</taxon>
    </lineage>
</organism>
<dbReference type="RefSeq" id="WP_145642561.1">
    <property type="nucleotide sequence ID" value="NZ_VIWP01000012.1"/>
</dbReference>
<reference evidence="1 2" key="1">
    <citation type="submission" date="2019-06" db="EMBL/GenBank/DDBJ databases">
        <title>Sorghum-associated microbial communities from plants grown in Nebraska, USA.</title>
        <authorList>
            <person name="Schachtman D."/>
        </authorList>
    </citation>
    <scope>NUCLEOTIDE SEQUENCE [LARGE SCALE GENOMIC DNA]</scope>
    <source>
        <strain evidence="1 2">1225</strain>
    </source>
</reference>